<evidence type="ECO:0000256" key="5">
    <source>
        <dbReference type="ARBA" id="ARBA00023004"/>
    </source>
</evidence>
<dbReference type="CDD" id="cd10560">
    <property type="entry name" value="FDH-O_like"/>
    <property type="match status" value="1"/>
</dbReference>
<feature type="domain" description="4Fe-4S ferredoxin-type" evidence="8">
    <location>
        <begin position="174"/>
        <end position="203"/>
    </location>
</feature>
<dbReference type="InterPro" id="IPR014603">
    <property type="entry name" value="Formate_DH_Fe-S_su"/>
</dbReference>
<dbReference type="PANTHER" id="PTHR43545:SF6">
    <property type="entry name" value="FORMATE DEHYDROGENASE, NITRATE-INDUCIBLE, IRON-SULFUR SUBUNIT"/>
    <property type="match status" value="1"/>
</dbReference>
<dbReference type="SUPFAM" id="SSF54862">
    <property type="entry name" value="4Fe-4S ferredoxins"/>
    <property type="match status" value="1"/>
</dbReference>
<dbReference type="Pfam" id="PF13247">
    <property type="entry name" value="Fer4_11"/>
    <property type="match status" value="1"/>
</dbReference>
<keyword evidence="10" id="KW-1185">Reference proteome</keyword>
<feature type="region of interest" description="Disordered" evidence="7">
    <location>
        <begin position="1"/>
        <end position="23"/>
    </location>
</feature>
<dbReference type="Proteomes" id="UP000622245">
    <property type="component" value="Unassembled WGS sequence"/>
</dbReference>
<reference evidence="9 10" key="1">
    <citation type="submission" date="2021-01" db="EMBL/GenBank/DDBJ databases">
        <title>Draft genome sequence of Micromonospora sp. strain STR1s_6.</title>
        <authorList>
            <person name="Karlyshev A."/>
            <person name="Jawad R."/>
        </authorList>
    </citation>
    <scope>NUCLEOTIDE SEQUENCE [LARGE SCALE GENOMIC DNA]</scope>
    <source>
        <strain evidence="9 10">STR1S-6</strain>
    </source>
</reference>
<accession>A0ABS1YJH1</accession>
<dbReference type="InterPro" id="IPR017900">
    <property type="entry name" value="4Fe4S_Fe_S_CS"/>
</dbReference>
<evidence type="ECO:0000259" key="8">
    <source>
        <dbReference type="PROSITE" id="PS51379"/>
    </source>
</evidence>
<evidence type="ECO:0000313" key="10">
    <source>
        <dbReference type="Proteomes" id="UP000622245"/>
    </source>
</evidence>
<evidence type="ECO:0000256" key="2">
    <source>
        <dbReference type="ARBA" id="ARBA00022485"/>
    </source>
</evidence>
<name>A0ABS1YJH1_9ACTN</name>
<protein>
    <submittedName>
        <fullName evidence="9">4Fe-4S dicluster domain-containing protein</fullName>
    </submittedName>
</protein>
<dbReference type="PROSITE" id="PS00198">
    <property type="entry name" value="4FE4S_FER_1"/>
    <property type="match status" value="1"/>
</dbReference>
<evidence type="ECO:0000256" key="7">
    <source>
        <dbReference type="SAM" id="MobiDB-lite"/>
    </source>
</evidence>
<keyword evidence="6" id="KW-0411">Iron-sulfur</keyword>
<sequence>MRGRSTVLPDPNSLYGPLDPAPDAGYENAPPRMGFFTDTSVCIGCKACEVACKEWNGVPESGLDLLGMSYDNTGALTANSWRHVAFIEQPRTAGHLAAPADVLGAPVDTGSDRPVEAGPQFLGMPGAQPPGRGWGAEGRTDFRWLMMSDVCKHCTHAACLDVCPTGSLFRTEFGTVVVQEDICNGCGYCISACPYGVIDQRKGDGRAWKCTLCYDRLGAGMTPACAQACPTESIQYGPLDELRERAAARVETLHDRGVPEARLYGHDPNDGVGGDGAFFLLLDEPEVYGLPPDPVVTTRDLPKMWKRAGLAALAMAAATVAAFVGGSS</sequence>
<dbReference type="PANTHER" id="PTHR43545">
    <property type="entry name" value="FORMATE DEHYDROGENASE, NITRATE-INDUCIBLE, IRON-SULFUR SUBUNIT"/>
    <property type="match status" value="1"/>
</dbReference>
<evidence type="ECO:0000256" key="1">
    <source>
        <dbReference type="ARBA" id="ARBA00004196"/>
    </source>
</evidence>
<organism evidence="9 10">
    <name type="scientific">Micromonospora tarensis</name>
    <dbReference type="NCBI Taxonomy" id="2806100"/>
    <lineage>
        <taxon>Bacteria</taxon>
        <taxon>Bacillati</taxon>
        <taxon>Actinomycetota</taxon>
        <taxon>Actinomycetes</taxon>
        <taxon>Micromonosporales</taxon>
        <taxon>Micromonosporaceae</taxon>
        <taxon>Micromonospora</taxon>
    </lineage>
</organism>
<dbReference type="InterPro" id="IPR051555">
    <property type="entry name" value="FDH_Electron_Transfer_Unit"/>
</dbReference>
<dbReference type="EMBL" id="JAEVHL010000096">
    <property type="protein sequence ID" value="MBM0277306.1"/>
    <property type="molecule type" value="Genomic_DNA"/>
</dbReference>
<comment type="caution">
    <text evidence="9">The sequence shown here is derived from an EMBL/GenBank/DDBJ whole genome shotgun (WGS) entry which is preliminary data.</text>
</comment>
<keyword evidence="2" id="KW-0004">4Fe-4S</keyword>
<evidence type="ECO:0000256" key="3">
    <source>
        <dbReference type="ARBA" id="ARBA00022723"/>
    </source>
</evidence>
<dbReference type="PROSITE" id="PS51379">
    <property type="entry name" value="4FE4S_FER_2"/>
    <property type="match status" value="3"/>
</dbReference>
<evidence type="ECO:0000256" key="4">
    <source>
        <dbReference type="ARBA" id="ARBA00022737"/>
    </source>
</evidence>
<dbReference type="InterPro" id="IPR017896">
    <property type="entry name" value="4Fe4S_Fe-S-bd"/>
</dbReference>
<dbReference type="PIRSF" id="PIRSF036298">
    <property type="entry name" value="FDH_4Fe4S"/>
    <property type="match status" value="1"/>
</dbReference>
<proteinExistence type="predicted"/>
<evidence type="ECO:0000313" key="9">
    <source>
        <dbReference type="EMBL" id="MBM0277306.1"/>
    </source>
</evidence>
<gene>
    <name evidence="9" type="ORF">JM949_18885</name>
</gene>
<feature type="domain" description="4Fe-4S ferredoxin-type" evidence="8">
    <location>
        <begin position="33"/>
        <end position="63"/>
    </location>
</feature>
<keyword evidence="5" id="KW-0408">Iron</keyword>
<evidence type="ECO:0000256" key="6">
    <source>
        <dbReference type="ARBA" id="ARBA00023014"/>
    </source>
</evidence>
<feature type="domain" description="4Fe-4S ferredoxin-type" evidence="8">
    <location>
        <begin position="142"/>
        <end position="173"/>
    </location>
</feature>
<keyword evidence="3" id="KW-0479">Metal-binding</keyword>
<dbReference type="Gene3D" id="3.30.70.20">
    <property type="match status" value="3"/>
</dbReference>
<comment type="subcellular location">
    <subcellularLocation>
        <location evidence="1">Cell envelope</location>
    </subcellularLocation>
</comment>
<keyword evidence="4" id="KW-0677">Repeat</keyword>